<organism evidence="2 3">
    <name type="scientific">Symbiodinium natans</name>
    <dbReference type="NCBI Taxonomy" id="878477"/>
    <lineage>
        <taxon>Eukaryota</taxon>
        <taxon>Sar</taxon>
        <taxon>Alveolata</taxon>
        <taxon>Dinophyceae</taxon>
        <taxon>Suessiales</taxon>
        <taxon>Symbiodiniaceae</taxon>
        <taxon>Symbiodinium</taxon>
    </lineage>
</organism>
<keyword evidence="3" id="KW-1185">Reference proteome</keyword>
<feature type="region of interest" description="Disordered" evidence="1">
    <location>
        <begin position="225"/>
        <end position="310"/>
    </location>
</feature>
<evidence type="ECO:0000313" key="2">
    <source>
        <dbReference type="EMBL" id="CAE7355172.1"/>
    </source>
</evidence>
<feature type="region of interest" description="Disordered" evidence="1">
    <location>
        <begin position="148"/>
        <end position="176"/>
    </location>
</feature>
<gene>
    <name evidence="2" type="primary">ccnl1</name>
    <name evidence="2" type="ORF">SNAT2548_LOCUS18862</name>
</gene>
<evidence type="ECO:0000313" key="3">
    <source>
        <dbReference type="Proteomes" id="UP000604046"/>
    </source>
</evidence>
<proteinExistence type="predicted"/>
<reference evidence="2" key="1">
    <citation type="submission" date="2021-02" db="EMBL/GenBank/DDBJ databases">
        <authorList>
            <person name="Dougan E. K."/>
            <person name="Rhodes N."/>
            <person name="Thang M."/>
            <person name="Chan C."/>
        </authorList>
    </citation>
    <scope>NUCLEOTIDE SEQUENCE</scope>
</reference>
<name>A0A812PTN9_9DINO</name>
<comment type="caution">
    <text evidence="2">The sequence shown here is derived from an EMBL/GenBank/DDBJ whole genome shotgun (WGS) entry which is preliminary data.</text>
</comment>
<dbReference type="EMBL" id="CAJNDS010002157">
    <property type="protein sequence ID" value="CAE7355172.1"/>
    <property type="molecule type" value="Genomic_DNA"/>
</dbReference>
<feature type="compositionally biased region" description="Basic and acidic residues" evidence="1">
    <location>
        <begin position="245"/>
        <end position="266"/>
    </location>
</feature>
<evidence type="ECO:0000256" key="1">
    <source>
        <dbReference type="SAM" id="MobiDB-lite"/>
    </source>
</evidence>
<dbReference type="Proteomes" id="UP000604046">
    <property type="component" value="Unassembled WGS sequence"/>
</dbReference>
<protein>
    <submittedName>
        <fullName evidence="2">Ccnl1 protein</fullName>
    </submittedName>
</protein>
<dbReference type="AlphaFoldDB" id="A0A812PTN9"/>
<accession>A0A812PTN9</accession>
<sequence>MEEAEEASQRVRREFQALLADPAALRATGRELWQSLSGQGTANPVPLVLGCLLSRAASAGAAVDEEALRAAWPREERGDLRAKLSSKDGSEAEAAFSEALSRCLSSVLGALRGRLGPATVEDFASLLAADTPPHWISDWIVEETLPPEAAPPAEEPVQLAAGAKDAPKETAEADTAPAAENAETLVSLDEGAPLPPALARAQALAEAPPFTAAAAVRELAPLPTEGDLANELPLPDPTVAPPRQETPKPLEEKVPQERPEAPKPLDPDAQEEVFEQTLPRSSGSGRPPPSRRPRQSGIPQSLAQRAQRRVPKQLLREEARLLLWSGKGPFLLECLRHLLAADFATAPELFRNVTAGVAPDKVGSAGPPTKGSLFIRVMLSLPGRAQKR</sequence>